<keyword evidence="3 8" id="KW-1133">Transmembrane helix</keyword>
<dbReference type="Pfam" id="PF10469">
    <property type="entry name" value="AKAP7_NLS"/>
    <property type="match status" value="1"/>
</dbReference>
<dbReference type="PANTHER" id="PTHR13360">
    <property type="entry name" value="ACTIVATING SIGNAL COINTEGRATOR 1 COMPLEX SUBUNIT 1"/>
    <property type="match status" value="1"/>
</dbReference>
<feature type="transmembrane region" description="Helical" evidence="8">
    <location>
        <begin position="703"/>
        <end position="723"/>
    </location>
</feature>
<evidence type="ECO:0000256" key="3">
    <source>
        <dbReference type="ARBA" id="ARBA00022989"/>
    </source>
</evidence>
<feature type="region of interest" description="Disordered" evidence="7">
    <location>
        <begin position="419"/>
        <end position="525"/>
    </location>
</feature>
<evidence type="ECO:0000256" key="5">
    <source>
        <dbReference type="ARBA" id="ARBA00023242"/>
    </source>
</evidence>
<dbReference type="Gene3D" id="1.10.720.40">
    <property type="match status" value="1"/>
</dbReference>
<accession>A0A8S1EXP7</accession>
<dbReference type="CDD" id="cd12940">
    <property type="entry name" value="LEM_LAP2_LEMD1"/>
    <property type="match status" value="1"/>
</dbReference>
<dbReference type="PANTHER" id="PTHR13360:SF1">
    <property type="entry name" value="ACTIVATING SIGNAL COINTEGRATOR 1 COMPLEX SUBUNIT 1"/>
    <property type="match status" value="1"/>
</dbReference>
<feature type="domain" description="LEM" evidence="9">
    <location>
        <begin position="373"/>
        <end position="417"/>
    </location>
</feature>
<dbReference type="CDD" id="cd00105">
    <property type="entry name" value="KH-I"/>
    <property type="match status" value="1"/>
</dbReference>
<name>A0A8S1EXP7_9PELO</name>
<dbReference type="InterPro" id="IPR003887">
    <property type="entry name" value="LEM_dom"/>
</dbReference>
<dbReference type="GO" id="GO:0003723">
    <property type="term" value="F:RNA binding"/>
    <property type="evidence" value="ECO:0007669"/>
    <property type="project" value="UniProtKB-UniRule"/>
</dbReference>
<evidence type="ECO:0000256" key="4">
    <source>
        <dbReference type="ARBA" id="ARBA00023136"/>
    </source>
</evidence>
<dbReference type="InterPro" id="IPR041885">
    <property type="entry name" value="MAN1_winged_helix_dom"/>
</dbReference>
<dbReference type="SUPFAM" id="SSF63451">
    <property type="entry name" value="LEM domain"/>
    <property type="match status" value="1"/>
</dbReference>
<dbReference type="EMBL" id="CADEPM010000004">
    <property type="protein sequence ID" value="CAB3404847.1"/>
    <property type="molecule type" value="Genomic_DNA"/>
</dbReference>
<dbReference type="Pfam" id="PF03020">
    <property type="entry name" value="LEM"/>
    <property type="match status" value="1"/>
</dbReference>
<comment type="caution">
    <text evidence="10">The sequence shown here is derived from an EMBL/GenBank/DDBJ whole genome shotgun (WGS) entry which is preliminary data.</text>
</comment>
<feature type="compositionally biased region" description="Low complexity" evidence="7">
    <location>
        <begin position="513"/>
        <end position="524"/>
    </location>
</feature>
<dbReference type="SMART" id="SM00322">
    <property type="entry name" value="KH"/>
    <property type="match status" value="1"/>
</dbReference>
<gene>
    <name evidence="10" type="ORF">CBOVIS_LOCUS7114</name>
</gene>
<dbReference type="InterPro" id="IPR009210">
    <property type="entry name" value="ASCC1"/>
</dbReference>
<evidence type="ECO:0000256" key="1">
    <source>
        <dbReference type="ARBA" id="ARBA00004473"/>
    </source>
</evidence>
<keyword evidence="5" id="KW-0539">Nucleus</keyword>
<dbReference type="Gene3D" id="1.10.10.1180">
    <property type="entry name" value="MAN1, winged-helix domain"/>
    <property type="match status" value="1"/>
</dbReference>
<dbReference type="InterPro" id="IPR004088">
    <property type="entry name" value="KH_dom_type_1"/>
</dbReference>
<evidence type="ECO:0000256" key="6">
    <source>
        <dbReference type="PROSITE-ProRule" id="PRU00117"/>
    </source>
</evidence>
<dbReference type="GO" id="GO:0006355">
    <property type="term" value="P:regulation of DNA-templated transcription"/>
    <property type="evidence" value="ECO:0007669"/>
    <property type="project" value="TreeGrafter"/>
</dbReference>
<dbReference type="PROSITE" id="PS50954">
    <property type="entry name" value="LEM"/>
    <property type="match status" value="1"/>
</dbReference>
<dbReference type="SUPFAM" id="SSF55144">
    <property type="entry name" value="LigT-like"/>
    <property type="match status" value="1"/>
</dbReference>
<dbReference type="Gene3D" id="3.90.1140.10">
    <property type="entry name" value="Cyclic phosphodiesterase"/>
    <property type="match status" value="1"/>
</dbReference>
<dbReference type="InterPro" id="IPR011015">
    <property type="entry name" value="LEM/LEM-like_dom_sf"/>
</dbReference>
<feature type="transmembrane region" description="Helical" evidence="8">
    <location>
        <begin position="749"/>
        <end position="773"/>
    </location>
</feature>
<evidence type="ECO:0000256" key="8">
    <source>
        <dbReference type="SAM" id="Phobius"/>
    </source>
</evidence>
<dbReference type="Pfam" id="PF00013">
    <property type="entry name" value="KH_1"/>
    <property type="match status" value="1"/>
</dbReference>
<keyword evidence="4 8" id="KW-0472">Membrane</keyword>
<feature type="compositionally biased region" description="Low complexity" evidence="7">
    <location>
        <begin position="574"/>
        <end position="589"/>
    </location>
</feature>
<protein>
    <recommendedName>
        <fullName evidence="9">LEM domain-containing protein</fullName>
    </recommendedName>
</protein>
<evidence type="ECO:0000259" key="9">
    <source>
        <dbReference type="PROSITE" id="PS50954"/>
    </source>
</evidence>
<dbReference type="InterPro" id="IPR036612">
    <property type="entry name" value="KH_dom_type_1_sf"/>
</dbReference>
<dbReference type="AlphaFoldDB" id="A0A8S1EXP7"/>
<evidence type="ECO:0000313" key="10">
    <source>
        <dbReference type="EMBL" id="CAB3404847.1"/>
    </source>
</evidence>
<reference evidence="10 11" key="1">
    <citation type="submission" date="2020-04" db="EMBL/GenBank/DDBJ databases">
        <authorList>
            <person name="Laetsch R D."/>
            <person name="Stevens L."/>
            <person name="Kumar S."/>
            <person name="Blaxter L. M."/>
        </authorList>
    </citation>
    <scope>NUCLEOTIDE SEQUENCE [LARGE SCALE GENOMIC DNA]</scope>
</reference>
<dbReference type="InterPro" id="IPR009097">
    <property type="entry name" value="Cyclic_Pdiesterase"/>
</dbReference>
<comment type="subcellular location">
    <subcellularLocation>
        <location evidence="1">Nucleus inner membrane</location>
        <topology evidence="1">Multi-pass membrane protein</topology>
    </subcellularLocation>
</comment>
<keyword evidence="11" id="KW-1185">Reference proteome</keyword>
<dbReference type="GO" id="GO:0006307">
    <property type="term" value="P:DNA alkylation repair"/>
    <property type="evidence" value="ECO:0007669"/>
    <property type="project" value="InterPro"/>
</dbReference>
<dbReference type="Gene3D" id="3.30.1370.10">
    <property type="entry name" value="K Homology domain, type 1"/>
    <property type="match status" value="1"/>
</dbReference>
<dbReference type="InterPro" id="IPR004087">
    <property type="entry name" value="KH_dom"/>
</dbReference>
<proteinExistence type="predicted"/>
<dbReference type="PROSITE" id="PS50084">
    <property type="entry name" value="KH_TYPE_1"/>
    <property type="match status" value="1"/>
</dbReference>
<feature type="region of interest" description="Disordered" evidence="7">
    <location>
        <begin position="550"/>
        <end position="589"/>
    </location>
</feature>
<dbReference type="SUPFAM" id="SSF54791">
    <property type="entry name" value="Eukaryotic type KH-domain (KH-domain type I)"/>
    <property type="match status" value="1"/>
</dbReference>
<dbReference type="SMART" id="SM00540">
    <property type="entry name" value="LEM"/>
    <property type="match status" value="1"/>
</dbReference>
<dbReference type="InterPro" id="IPR019510">
    <property type="entry name" value="AKAP7-like_phosphoesterase"/>
</dbReference>
<dbReference type="Proteomes" id="UP000494206">
    <property type="component" value="Unassembled WGS sequence"/>
</dbReference>
<dbReference type="OrthoDB" id="277832at2759"/>
<keyword evidence="6" id="KW-0694">RNA-binding</keyword>
<sequence>MSYPLVVETYAINGRNYRRTPYRAAVKNAPLEFQDTPDIYDFEDEPSVGCFAPKNFPIPETANKDIETKAKPEAAENSTPMDTEDPRIKVINGRKWTASVTIPQAFMGKFMGHNRRTLKALEDSTQCRLKTPRRDENKPIEISSIVGIDAVQRCLDRIDIFMSDAKKQARATHFCALPCNDAEIISSFEIFREAVMSGEQFDNSCKKPKLFMPPSRLHLTLCVLRIFDDEDEATIKNALEEIGKDLKEKLNGKSLIADIVGIDMMNDDPANVNVIFAKVQGEEIQNAANSIRDKFVELGFSDYDYGGEDADVKLHMTLMNARYVSQDENLKAGYSFDATNLLEEFKDFYFGTIPINEVCICPLNTTVSATAKMVDVEKMSDAELRAELVSRGVNAGPVTGTTRALFEKKLKKLLAGGPVKKAATSVKAPPTPKKTPVAPKKAATPPRKVAAASHNTTRTSRRSVAASKSEEEESDEYEIEVDEEIISPKPNRTLPPKRPVSSTPNKLLEKDTSSILNESSFSSSRITSRLGTLEDPVHIPNLITSFDFSSKSIDRPGATPPRVKPTRPSVIPKSTPTTRTSITSSSYISSPRDTVSKNYTYGHTFKSGALGDLGATTAEEDEDSDDGVETSRYVYSSETKGTRNEKGGLIGKAWNKVLGYDFKTASEPGKSYDFRTGSTRTRVVRDKKGKLVVKQSNVFSDSLYIAFYTLLILAVVLSIGYYLTTSNKTEVLGSISLLTKTIRDTINFFYRYAIVPVICILGIGMLGAGIYFGHKKYRDAKEKEESELYDLIERIIELIRESTVDGEPYVSQPHVRDVIFPPAKRRGAELTRWERAVAFIDANESRVTTEIRVLPSGSECAVWRWIGHTQTKRNW</sequence>
<evidence type="ECO:0000256" key="7">
    <source>
        <dbReference type="SAM" id="MobiDB-lite"/>
    </source>
</evidence>
<dbReference type="GO" id="GO:0005637">
    <property type="term" value="C:nuclear inner membrane"/>
    <property type="evidence" value="ECO:0007669"/>
    <property type="project" value="UniProtKB-SubCell"/>
</dbReference>
<dbReference type="FunFam" id="1.10.720.40:FF:000001">
    <property type="entry name" value="LEM domain containing 2, isoform CRA_a"/>
    <property type="match status" value="1"/>
</dbReference>
<organism evidence="10 11">
    <name type="scientific">Caenorhabditis bovis</name>
    <dbReference type="NCBI Taxonomy" id="2654633"/>
    <lineage>
        <taxon>Eukaryota</taxon>
        <taxon>Metazoa</taxon>
        <taxon>Ecdysozoa</taxon>
        <taxon>Nematoda</taxon>
        <taxon>Chromadorea</taxon>
        <taxon>Rhabditida</taxon>
        <taxon>Rhabditina</taxon>
        <taxon>Rhabditomorpha</taxon>
        <taxon>Rhabditoidea</taxon>
        <taxon>Rhabditidae</taxon>
        <taxon>Peloderinae</taxon>
        <taxon>Caenorhabditis</taxon>
    </lineage>
</organism>
<keyword evidence="2 8" id="KW-0812">Transmembrane</keyword>
<feature type="compositionally biased region" description="Acidic residues" evidence="7">
    <location>
        <begin position="470"/>
        <end position="485"/>
    </location>
</feature>
<feature type="compositionally biased region" description="Low complexity" evidence="7">
    <location>
        <begin position="419"/>
        <end position="452"/>
    </location>
</feature>
<evidence type="ECO:0000256" key="2">
    <source>
        <dbReference type="ARBA" id="ARBA00022692"/>
    </source>
</evidence>
<evidence type="ECO:0000313" key="11">
    <source>
        <dbReference type="Proteomes" id="UP000494206"/>
    </source>
</evidence>